<accession>A0AAJ7SZ83</accession>
<proteinExistence type="predicted"/>
<keyword evidence="8" id="KW-1185">Reference proteome</keyword>
<dbReference type="PANTHER" id="PTHR48225">
    <property type="entry name" value="HORMA DOMAIN-CONTAINING PROTEIN 1"/>
    <property type="match status" value="1"/>
</dbReference>
<dbReference type="RefSeq" id="XP_032808363.1">
    <property type="nucleotide sequence ID" value="XM_032952472.1"/>
</dbReference>
<evidence type="ECO:0000256" key="1">
    <source>
        <dbReference type="ARBA" id="ARBA00004123"/>
    </source>
</evidence>
<dbReference type="Proteomes" id="UP001318040">
    <property type="component" value="Chromosome 1"/>
</dbReference>
<dbReference type="PANTHER" id="PTHR48225:SF7">
    <property type="entry name" value="MEIOSIS-SPECIFIC PROTEIN HOP1"/>
    <property type="match status" value="1"/>
</dbReference>
<dbReference type="SUPFAM" id="SSF56019">
    <property type="entry name" value="The spindle assembly checkpoint protein mad2"/>
    <property type="match status" value="2"/>
</dbReference>
<evidence type="ECO:0000313" key="8">
    <source>
        <dbReference type="Proteomes" id="UP001318040"/>
    </source>
</evidence>
<keyword evidence="5" id="KW-0469">Meiosis</keyword>
<dbReference type="GO" id="GO:0005694">
    <property type="term" value="C:chromosome"/>
    <property type="evidence" value="ECO:0007669"/>
    <property type="project" value="UniProtKB-SubCell"/>
</dbReference>
<feature type="compositionally biased region" description="Basic and acidic residues" evidence="6">
    <location>
        <begin position="366"/>
        <end position="384"/>
    </location>
</feature>
<reference evidence="9" key="1">
    <citation type="submission" date="2025-08" db="UniProtKB">
        <authorList>
            <consortium name="RefSeq"/>
        </authorList>
    </citation>
    <scope>IDENTIFICATION</scope>
    <source>
        <tissue evidence="9">Sperm</tissue>
    </source>
</reference>
<dbReference type="InterPro" id="IPR003511">
    <property type="entry name" value="HORMA_dom"/>
</dbReference>
<evidence type="ECO:0000256" key="6">
    <source>
        <dbReference type="SAM" id="MobiDB-lite"/>
    </source>
</evidence>
<dbReference type="KEGG" id="pmrn:116941391"/>
<dbReference type="AlphaFoldDB" id="A0AAJ7SZ83"/>
<feature type="domain" description="HORMA" evidence="7">
    <location>
        <begin position="27"/>
        <end position="287"/>
    </location>
</feature>
<protein>
    <submittedName>
        <fullName evidence="9">HORMA domain-containing protein 1-like</fullName>
    </submittedName>
</protein>
<keyword evidence="4" id="KW-0539">Nucleus</keyword>
<feature type="region of interest" description="Disordered" evidence="6">
    <location>
        <begin position="398"/>
        <end position="457"/>
    </location>
</feature>
<evidence type="ECO:0000256" key="3">
    <source>
        <dbReference type="ARBA" id="ARBA00022454"/>
    </source>
</evidence>
<feature type="region of interest" description="Disordered" evidence="6">
    <location>
        <begin position="475"/>
        <end position="502"/>
    </location>
</feature>
<sequence>MLCPPDRSIMCVFGFQSIIPDKIETVQQSVIFIKRLIAVAISNITYLRGILPEKAYTTCYIDGAEWDKPLHLPGSSSLKQAYFTRDIWTKGNKVTEVFTCIRAILILIYFGFSHGAYFISTADLTLKIICGQTSLPGACQIVEWMKGCYDALEKNYLRMMVIAVYLDPQDPNTIFETYTFKFAYTDLGPTMNICSSKNNITFSIEETKRATILLIRKLFVLMQHLDEMPEDVSLTMKLFYYDEVTPEDYQPPGFRASSTDPLNFQGDPATLRVGHVASTFHSMKLRITVDRSQVDNYNAEMETGETVVERRRWDNALLQQFCMKEGYSDTIQMVPELQTPELLKLTSGISFDWTQEQGSMEAGPRNADRDRDGVSEENRYECGMKDNPLLSKAAALSLGHESKSRSGLSLSNRKKSQKTNTTTTKKKNPTLTVPEKTILEEIGESSQGGVRRNPARAAKKRECFQLESGYTFNVACSQDEEPRSKLSRNSEPDKRFRRSRFV</sequence>
<gene>
    <name evidence="9" type="primary">LOC116941391</name>
</gene>
<feature type="region of interest" description="Disordered" evidence="6">
    <location>
        <begin position="354"/>
        <end position="386"/>
    </location>
</feature>
<evidence type="ECO:0000256" key="5">
    <source>
        <dbReference type="ARBA" id="ARBA00023254"/>
    </source>
</evidence>
<evidence type="ECO:0000259" key="7">
    <source>
        <dbReference type="PROSITE" id="PS50815"/>
    </source>
</evidence>
<organism evidence="8 9">
    <name type="scientific">Petromyzon marinus</name>
    <name type="common">Sea lamprey</name>
    <dbReference type="NCBI Taxonomy" id="7757"/>
    <lineage>
        <taxon>Eukaryota</taxon>
        <taxon>Metazoa</taxon>
        <taxon>Chordata</taxon>
        <taxon>Craniata</taxon>
        <taxon>Vertebrata</taxon>
        <taxon>Cyclostomata</taxon>
        <taxon>Hyperoartia</taxon>
        <taxon>Petromyzontiformes</taxon>
        <taxon>Petromyzontidae</taxon>
        <taxon>Petromyzon</taxon>
    </lineage>
</organism>
<feature type="compositionally biased region" description="Basic and acidic residues" evidence="6">
    <location>
        <begin position="480"/>
        <end position="494"/>
    </location>
</feature>
<comment type="subcellular location">
    <subcellularLocation>
        <location evidence="2">Chromosome</location>
    </subcellularLocation>
    <subcellularLocation>
        <location evidence="1">Nucleus</location>
    </subcellularLocation>
</comment>
<evidence type="ECO:0000313" key="9">
    <source>
        <dbReference type="RefSeq" id="XP_032808363.1"/>
    </source>
</evidence>
<dbReference type="InterPro" id="IPR036570">
    <property type="entry name" value="HORMA_dom_sf"/>
</dbReference>
<dbReference type="GO" id="GO:0051321">
    <property type="term" value="P:meiotic cell cycle"/>
    <property type="evidence" value="ECO:0007669"/>
    <property type="project" value="UniProtKB-KW"/>
</dbReference>
<dbReference type="Gene3D" id="3.30.900.10">
    <property type="entry name" value="HORMA domain"/>
    <property type="match status" value="1"/>
</dbReference>
<dbReference type="InterPro" id="IPR051294">
    <property type="entry name" value="HORMA_MeioticProgression"/>
</dbReference>
<evidence type="ECO:0000256" key="2">
    <source>
        <dbReference type="ARBA" id="ARBA00004286"/>
    </source>
</evidence>
<keyword evidence="3" id="KW-0158">Chromosome</keyword>
<dbReference type="PROSITE" id="PS50815">
    <property type="entry name" value="HORMA"/>
    <property type="match status" value="1"/>
</dbReference>
<evidence type="ECO:0000256" key="4">
    <source>
        <dbReference type="ARBA" id="ARBA00023242"/>
    </source>
</evidence>
<dbReference type="GO" id="GO:0005634">
    <property type="term" value="C:nucleus"/>
    <property type="evidence" value="ECO:0007669"/>
    <property type="project" value="UniProtKB-SubCell"/>
</dbReference>
<dbReference type="Pfam" id="PF02301">
    <property type="entry name" value="HORMA"/>
    <property type="match status" value="1"/>
</dbReference>
<name>A0AAJ7SZ83_PETMA</name>